<feature type="domain" description="SIS" evidence="5">
    <location>
        <begin position="129"/>
        <end position="269"/>
    </location>
</feature>
<dbReference type="InterPro" id="IPR001347">
    <property type="entry name" value="SIS_dom"/>
</dbReference>
<keyword evidence="3" id="KW-0804">Transcription</keyword>
<dbReference type="InterPro" id="IPR000281">
    <property type="entry name" value="HTH_RpiR"/>
</dbReference>
<evidence type="ECO:0000256" key="1">
    <source>
        <dbReference type="ARBA" id="ARBA00023015"/>
    </source>
</evidence>
<reference evidence="6 7" key="1">
    <citation type="journal article" date="2015" name="PLoS Negl. Trop. Dis.">
        <title>Haemophilus ducreyi Cutaneous Ulcer Strains Are Nearly Identical to Class I Genital Ulcer Strains.</title>
        <authorList>
            <person name="Gangaiah D."/>
            <person name="Webb K.M."/>
            <person name="Humphreys T.L."/>
            <person name="Fortney K.R."/>
            <person name="Toh E."/>
            <person name="Tai A."/>
            <person name="Katz S.S."/>
            <person name="Pillay A."/>
            <person name="Chen C.Y."/>
            <person name="Roberts S.A."/>
            <person name="Munson R.S.Jr."/>
            <person name="Spinola S.M."/>
        </authorList>
    </citation>
    <scope>NUCLEOTIDE SEQUENCE [LARGE SCALE GENOMIC DNA]</scope>
    <source>
        <strain evidence="7">CLU2</strain>
    </source>
</reference>
<dbReference type="CDD" id="cd05013">
    <property type="entry name" value="SIS_RpiR"/>
    <property type="match status" value="1"/>
</dbReference>
<keyword evidence="1" id="KW-0805">Transcription regulation</keyword>
<dbReference type="Gene3D" id="1.10.10.10">
    <property type="entry name" value="Winged helix-like DNA-binding domain superfamily/Winged helix DNA-binding domain"/>
    <property type="match status" value="1"/>
</dbReference>
<feature type="domain" description="HTH rpiR-type" evidence="4">
    <location>
        <begin position="5"/>
        <end position="81"/>
    </location>
</feature>
<organism evidence="6 7">
    <name type="scientific">Haemophilus ducreyi</name>
    <dbReference type="NCBI Taxonomy" id="730"/>
    <lineage>
        <taxon>Bacteria</taxon>
        <taxon>Pseudomonadati</taxon>
        <taxon>Pseudomonadota</taxon>
        <taxon>Gammaproteobacteria</taxon>
        <taxon>Pasteurellales</taxon>
        <taxon>Pasteurellaceae</taxon>
        <taxon>Haemophilus</taxon>
    </lineage>
</organism>
<evidence type="ECO:0000313" key="6">
    <source>
        <dbReference type="EMBL" id="AKO32601.1"/>
    </source>
</evidence>
<dbReference type="Pfam" id="PF01418">
    <property type="entry name" value="HTH_6"/>
    <property type="match status" value="1"/>
</dbReference>
<dbReference type="GO" id="GO:1901135">
    <property type="term" value="P:carbohydrate derivative metabolic process"/>
    <property type="evidence" value="ECO:0007669"/>
    <property type="project" value="InterPro"/>
</dbReference>
<proteinExistence type="predicted"/>
<dbReference type="InterPro" id="IPR036388">
    <property type="entry name" value="WH-like_DNA-bd_sf"/>
</dbReference>
<dbReference type="GO" id="GO:0097367">
    <property type="term" value="F:carbohydrate derivative binding"/>
    <property type="evidence" value="ECO:0007669"/>
    <property type="project" value="InterPro"/>
</dbReference>
<keyword evidence="6" id="KW-0418">Kinase</keyword>
<dbReference type="InterPro" id="IPR046348">
    <property type="entry name" value="SIS_dom_sf"/>
</dbReference>
<dbReference type="AlphaFoldDB" id="A0AAC8UD18"/>
<dbReference type="GO" id="GO:0016301">
    <property type="term" value="F:kinase activity"/>
    <property type="evidence" value="ECO:0007669"/>
    <property type="project" value="UniProtKB-KW"/>
</dbReference>
<evidence type="ECO:0000256" key="2">
    <source>
        <dbReference type="ARBA" id="ARBA00023125"/>
    </source>
</evidence>
<accession>A0AAC8UD18</accession>
<dbReference type="GO" id="GO:0003677">
    <property type="term" value="F:DNA binding"/>
    <property type="evidence" value="ECO:0007669"/>
    <property type="project" value="UniProtKB-KW"/>
</dbReference>
<sequence>MSARGKILDTIGALQTSLTKTEKKIAAAILAQPAILNQSSLSEVAKQLDVGEATFIRFCRTLGFKGYTDFKLDLAIELATQEKESNSIFDTDVSESDSAKEIAVKLQSSLNNVIAETINLLDFKELENVVAELQKAQRIFLFGVGSSGLTAEDAKHKLMRIGLQTDAVTNNHFMYMQASLLCQGDVVIGISHSGHSQEVISALGIARNNHAKTIAITHYIRSPITNVADYVLINGNRQGHMQGDSIGTKMSQLFVLDLIYVLLVKAAPEKSIQHKQKTLDVILEQRLQHNRR</sequence>
<dbReference type="PANTHER" id="PTHR30514">
    <property type="entry name" value="GLUCOKINASE"/>
    <property type="match status" value="1"/>
</dbReference>
<dbReference type="PROSITE" id="PS51464">
    <property type="entry name" value="SIS"/>
    <property type="match status" value="1"/>
</dbReference>
<evidence type="ECO:0000256" key="3">
    <source>
        <dbReference type="ARBA" id="ARBA00023163"/>
    </source>
</evidence>
<dbReference type="Gene3D" id="3.40.50.10490">
    <property type="entry name" value="Glucose-6-phosphate isomerase like protein, domain 1"/>
    <property type="match status" value="1"/>
</dbReference>
<name>A0AAC8UD18_HAEDC</name>
<dbReference type="RefSeq" id="WP_010945242.1">
    <property type="nucleotide sequence ID" value="NZ_CP011218.1"/>
</dbReference>
<protein>
    <submittedName>
        <fullName evidence="6">N-acetylmannosamine kinase</fullName>
    </submittedName>
</protein>
<dbReference type="Pfam" id="PF01380">
    <property type="entry name" value="SIS"/>
    <property type="match status" value="1"/>
</dbReference>
<dbReference type="PANTHER" id="PTHR30514:SF9">
    <property type="entry name" value="TRANSCRIPTIONAL REGULATOR"/>
    <property type="match status" value="1"/>
</dbReference>
<dbReference type="SUPFAM" id="SSF53697">
    <property type="entry name" value="SIS domain"/>
    <property type="match status" value="1"/>
</dbReference>
<evidence type="ECO:0000259" key="4">
    <source>
        <dbReference type="PROSITE" id="PS51071"/>
    </source>
</evidence>
<dbReference type="InterPro" id="IPR035472">
    <property type="entry name" value="RpiR-like_SIS"/>
</dbReference>
<evidence type="ECO:0000313" key="7">
    <source>
        <dbReference type="Proteomes" id="UP000060132"/>
    </source>
</evidence>
<keyword evidence="2" id="KW-0238">DNA-binding</keyword>
<dbReference type="EMBL" id="CP011219">
    <property type="protein sequence ID" value="AKO32601.1"/>
    <property type="molecule type" value="Genomic_DNA"/>
</dbReference>
<evidence type="ECO:0000259" key="5">
    <source>
        <dbReference type="PROSITE" id="PS51464"/>
    </source>
</evidence>
<dbReference type="GO" id="GO:0003700">
    <property type="term" value="F:DNA-binding transcription factor activity"/>
    <property type="evidence" value="ECO:0007669"/>
    <property type="project" value="InterPro"/>
</dbReference>
<dbReference type="InterPro" id="IPR047640">
    <property type="entry name" value="RpiR-like"/>
</dbReference>
<dbReference type="PROSITE" id="PS51071">
    <property type="entry name" value="HTH_RPIR"/>
    <property type="match status" value="1"/>
</dbReference>
<dbReference type="OMA" id="NKFMRIG"/>
<gene>
    <name evidence="6" type="ORF">RZ57_05530</name>
</gene>
<dbReference type="InterPro" id="IPR009057">
    <property type="entry name" value="Homeodomain-like_sf"/>
</dbReference>
<dbReference type="SUPFAM" id="SSF46689">
    <property type="entry name" value="Homeodomain-like"/>
    <property type="match status" value="1"/>
</dbReference>
<dbReference type="Proteomes" id="UP000060132">
    <property type="component" value="Chromosome"/>
</dbReference>
<keyword evidence="6" id="KW-0808">Transferase</keyword>